<dbReference type="SMART" id="SM00528">
    <property type="entry name" value="HNS"/>
    <property type="match status" value="1"/>
</dbReference>
<dbReference type="Pfam" id="PF00816">
    <property type="entry name" value="Histone_HNS"/>
    <property type="match status" value="1"/>
</dbReference>
<evidence type="ECO:0000313" key="7">
    <source>
        <dbReference type="EMBL" id="AMO22464.1"/>
    </source>
</evidence>
<dbReference type="PANTHER" id="PTHR38097">
    <property type="match status" value="1"/>
</dbReference>
<evidence type="ECO:0000313" key="8">
    <source>
        <dbReference type="Proteomes" id="UP000070433"/>
    </source>
</evidence>
<keyword evidence="8" id="KW-1185">Reference proteome</keyword>
<protein>
    <recommendedName>
        <fullName evidence="6">DNA-binding protein H-NS-like C-terminal domain-containing protein</fullName>
    </recommendedName>
</protein>
<feature type="region of interest" description="Disordered" evidence="5">
    <location>
        <begin position="54"/>
        <end position="94"/>
    </location>
</feature>
<dbReference type="GO" id="GO:0000976">
    <property type="term" value="F:transcription cis-regulatory region binding"/>
    <property type="evidence" value="ECO:0007669"/>
    <property type="project" value="TreeGrafter"/>
</dbReference>
<reference evidence="7 8" key="1">
    <citation type="journal article" date="2014" name="Int. J. Syst. Evol. Microbiol.">
        <title>Ramlibacter solisilvae sp. nov., isolated from forest soil, and emended description of the genus Ramlibacter.</title>
        <authorList>
            <person name="Lee H.J."/>
            <person name="Lee S.H."/>
            <person name="Lee S.S."/>
            <person name="Lee J.S."/>
            <person name="Kim Y."/>
            <person name="Kim S.C."/>
            <person name="Jeon C.O."/>
        </authorList>
    </citation>
    <scope>NUCLEOTIDE SEQUENCE [LARGE SCALE GENOMIC DNA]</scope>
    <source>
        <strain evidence="7 8">5-10</strain>
    </source>
</reference>
<dbReference type="GO" id="GO:0003680">
    <property type="term" value="F:minor groove of adenine-thymine-rich DNA binding"/>
    <property type="evidence" value="ECO:0007669"/>
    <property type="project" value="TreeGrafter"/>
</dbReference>
<evidence type="ECO:0000256" key="3">
    <source>
        <dbReference type="ARBA" id="ARBA00022490"/>
    </source>
</evidence>
<evidence type="ECO:0000256" key="1">
    <source>
        <dbReference type="ARBA" id="ARBA00004453"/>
    </source>
</evidence>
<evidence type="ECO:0000259" key="6">
    <source>
        <dbReference type="SMART" id="SM00528"/>
    </source>
</evidence>
<dbReference type="GO" id="GO:0009295">
    <property type="term" value="C:nucleoid"/>
    <property type="evidence" value="ECO:0007669"/>
    <property type="project" value="UniProtKB-SubCell"/>
</dbReference>
<name>A0A127JQZ3_9BURK</name>
<keyword evidence="4" id="KW-0238">DNA-binding</keyword>
<evidence type="ECO:0000256" key="2">
    <source>
        <dbReference type="ARBA" id="ARBA00010610"/>
    </source>
</evidence>
<sequence length="114" mass="12195">MATYLELQKQIESLQREADALKAKERKGVIARMKEAIAAYGISAGELGLVSRTSKAAAGNGKAKTRRTKRSAGSASVAYADSNGNTWGGRGKRPNWLREALANGAKLEDFAARK</sequence>
<dbReference type="GO" id="GO:0003681">
    <property type="term" value="F:bent DNA binding"/>
    <property type="evidence" value="ECO:0007669"/>
    <property type="project" value="TreeGrafter"/>
</dbReference>
<dbReference type="GO" id="GO:0005829">
    <property type="term" value="C:cytosol"/>
    <property type="evidence" value="ECO:0007669"/>
    <property type="project" value="TreeGrafter"/>
</dbReference>
<dbReference type="SUPFAM" id="SSF81273">
    <property type="entry name" value="H-NS histone-like proteins"/>
    <property type="match status" value="1"/>
</dbReference>
<dbReference type="OrthoDB" id="5297879at2"/>
<dbReference type="EMBL" id="CP010951">
    <property type="protein sequence ID" value="AMO22464.1"/>
    <property type="molecule type" value="Genomic_DNA"/>
</dbReference>
<gene>
    <name evidence="7" type="ORF">UC35_05585</name>
</gene>
<dbReference type="GO" id="GO:0001217">
    <property type="term" value="F:DNA-binding transcription repressor activity"/>
    <property type="evidence" value="ECO:0007669"/>
    <property type="project" value="TreeGrafter"/>
</dbReference>
<comment type="similarity">
    <text evidence="2">Belongs to the histone-like protein H-NS family.</text>
</comment>
<dbReference type="InterPro" id="IPR037150">
    <property type="entry name" value="H-NS_C_dom_sf"/>
</dbReference>
<dbReference type="Gene3D" id="4.10.430.10">
    <property type="entry name" value="Histone-like protein H-NS, C-terminal domain"/>
    <property type="match status" value="1"/>
</dbReference>
<dbReference type="AlphaFoldDB" id="A0A127JQZ3"/>
<dbReference type="InterPro" id="IPR027444">
    <property type="entry name" value="H-NS_C_dom"/>
</dbReference>
<dbReference type="RefSeq" id="WP_061497002.1">
    <property type="nucleotide sequence ID" value="NZ_CP010951.1"/>
</dbReference>
<organism evidence="7 8">
    <name type="scientific">Ramlibacter tataouinensis</name>
    <dbReference type="NCBI Taxonomy" id="94132"/>
    <lineage>
        <taxon>Bacteria</taxon>
        <taxon>Pseudomonadati</taxon>
        <taxon>Pseudomonadota</taxon>
        <taxon>Betaproteobacteria</taxon>
        <taxon>Burkholderiales</taxon>
        <taxon>Comamonadaceae</taxon>
        <taxon>Ramlibacter</taxon>
    </lineage>
</organism>
<feature type="domain" description="DNA-binding protein H-NS-like C-terminal" evidence="6">
    <location>
        <begin position="67"/>
        <end position="112"/>
    </location>
</feature>
<dbReference type="PANTHER" id="PTHR38097:SF2">
    <property type="entry name" value="DNA-BINDING PROTEIN STPA"/>
    <property type="match status" value="1"/>
</dbReference>
<dbReference type="GO" id="GO:0032993">
    <property type="term" value="C:protein-DNA complex"/>
    <property type="evidence" value="ECO:0007669"/>
    <property type="project" value="TreeGrafter"/>
</dbReference>
<comment type="subcellular location">
    <subcellularLocation>
        <location evidence="1">Cytoplasm</location>
        <location evidence="1">Nucleoid</location>
    </subcellularLocation>
</comment>
<evidence type="ECO:0000256" key="4">
    <source>
        <dbReference type="ARBA" id="ARBA00023125"/>
    </source>
</evidence>
<evidence type="ECO:0000256" key="5">
    <source>
        <dbReference type="SAM" id="MobiDB-lite"/>
    </source>
</evidence>
<accession>A0A127JQZ3</accession>
<keyword evidence="3" id="KW-0963">Cytoplasm</keyword>
<proteinExistence type="inferred from homology"/>
<dbReference type="Proteomes" id="UP000070433">
    <property type="component" value="Chromosome"/>
</dbReference>